<dbReference type="CDD" id="cd12087">
    <property type="entry name" value="TM_EGFR-like"/>
    <property type="match status" value="1"/>
</dbReference>
<gene>
    <name evidence="2" type="ORF">SLS59_008798</name>
</gene>
<organism evidence="2 3">
    <name type="scientific">Nothophoma quercina</name>
    <dbReference type="NCBI Taxonomy" id="749835"/>
    <lineage>
        <taxon>Eukaryota</taxon>
        <taxon>Fungi</taxon>
        <taxon>Dikarya</taxon>
        <taxon>Ascomycota</taxon>
        <taxon>Pezizomycotina</taxon>
        <taxon>Dothideomycetes</taxon>
        <taxon>Pleosporomycetidae</taxon>
        <taxon>Pleosporales</taxon>
        <taxon>Pleosporineae</taxon>
        <taxon>Didymellaceae</taxon>
        <taxon>Nothophoma</taxon>
    </lineage>
</organism>
<keyword evidence="3" id="KW-1185">Reference proteome</keyword>
<evidence type="ECO:0000313" key="2">
    <source>
        <dbReference type="EMBL" id="KAL1594747.1"/>
    </source>
</evidence>
<dbReference type="Proteomes" id="UP001521222">
    <property type="component" value="Unassembled WGS sequence"/>
</dbReference>
<dbReference type="InterPro" id="IPR021109">
    <property type="entry name" value="Peptidase_aspartic_dom_sf"/>
</dbReference>
<evidence type="ECO:0000313" key="3">
    <source>
        <dbReference type="Proteomes" id="UP001521222"/>
    </source>
</evidence>
<dbReference type="EMBL" id="JAKIXB020000035">
    <property type="protein sequence ID" value="KAL1594747.1"/>
    <property type="molecule type" value="Genomic_DNA"/>
</dbReference>
<keyword evidence="1" id="KW-1133">Transmembrane helix</keyword>
<accession>A0ABR3QSG0</accession>
<name>A0ABR3QSG0_9PLEO</name>
<dbReference type="Gene3D" id="2.40.70.10">
    <property type="entry name" value="Acid Proteases"/>
    <property type="match status" value="1"/>
</dbReference>
<dbReference type="SUPFAM" id="SSF50630">
    <property type="entry name" value="Acid proteases"/>
    <property type="match status" value="1"/>
</dbReference>
<evidence type="ECO:0000256" key="1">
    <source>
        <dbReference type="SAM" id="Phobius"/>
    </source>
</evidence>
<comment type="caution">
    <text evidence="2">The sequence shown here is derived from an EMBL/GenBank/DDBJ whole genome shotgun (WGS) entry which is preliminary data.</text>
</comment>
<feature type="transmembrane region" description="Helical" evidence="1">
    <location>
        <begin position="119"/>
        <end position="141"/>
    </location>
</feature>
<sequence>MDRCDSDYGTDVHSDPFINLEIPYKAFDLQASWPIFNTTTRYFPLRKTANKTQYALGRVFLQEAYLVVDWERDTFELSQAIFSDPMPEANIVTILPNNNKTSSTLVFQESGSRLSTGEIAGIAIGITLLVLSVAAVSLWFWRRKRRPDTTFQVLQGHGRTAPSELAVQNKAELEGVRPVQPELYAPPKPHELAHGQGENVRVEIFAPPVVYEMGDTSVHRI</sequence>
<protein>
    <recommendedName>
        <fullName evidence="4">Peptidase A1 domain-containing protein</fullName>
    </recommendedName>
</protein>
<evidence type="ECO:0008006" key="4">
    <source>
        <dbReference type="Google" id="ProtNLM"/>
    </source>
</evidence>
<keyword evidence="1" id="KW-0472">Membrane</keyword>
<keyword evidence="1" id="KW-0812">Transmembrane</keyword>
<proteinExistence type="predicted"/>
<reference evidence="2 3" key="1">
    <citation type="submission" date="2024-02" db="EMBL/GenBank/DDBJ databases">
        <title>De novo assembly and annotation of 12 fungi associated with fruit tree decline syndrome in Ontario, Canada.</title>
        <authorList>
            <person name="Sulman M."/>
            <person name="Ellouze W."/>
            <person name="Ilyukhin E."/>
        </authorList>
    </citation>
    <scope>NUCLEOTIDE SEQUENCE [LARGE SCALE GENOMIC DNA]</scope>
    <source>
        <strain evidence="2 3">M97-236</strain>
    </source>
</reference>